<keyword evidence="6" id="KW-0106">Calcium</keyword>
<proteinExistence type="inferred from homology"/>
<evidence type="ECO:0000256" key="4">
    <source>
        <dbReference type="ARBA" id="ARBA00022729"/>
    </source>
</evidence>
<dbReference type="EMBL" id="SGIT01000004">
    <property type="protein sequence ID" value="RZF58329.1"/>
    <property type="molecule type" value="Genomic_DNA"/>
</dbReference>
<dbReference type="InterPro" id="IPR035874">
    <property type="entry name" value="IDS"/>
</dbReference>
<evidence type="ECO:0000256" key="7">
    <source>
        <dbReference type="SAM" id="SignalP"/>
    </source>
</evidence>
<comment type="cofactor">
    <cofactor evidence="1">
        <name>Ca(2+)</name>
        <dbReference type="ChEBI" id="CHEBI:29108"/>
    </cofactor>
</comment>
<feature type="domain" description="Sulfatase N-terminal" evidence="8">
    <location>
        <begin position="36"/>
        <end position="394"/>
    </location>
</feature>
<dbReference type="PANTHER" id="PTHR45953:SF1">
    <property type="entry name" value="IDURONATE 2-SULFATASE"/>
    <property type="match status" value="1"/>
</dbReference>
<dbReference type="InterPro" id="IPR024607">
    <property type="entry name" value="Sulfatase_CS"/>
</dbReference>
<dbReference type="AlphaFoldDB" id="A0A4Q6XNZ2"/>
<feature type="chain" id="PRO_5020877035" evidence="7">
    <location>
        <begin position="23"/>
        <end position="501"/>
    </location>
</feature>
<evidence type="ECO:0000256" key="2">
    <source>
        <dbReference type="ARBA" id="ARBA00008779"/>
    </source>
</evidence>
<comment type="similarity">
    <text evidence="2">Belongs to the sulfatase family.</text>
</comment>
<evidence type="ECO:0000256" key="5">
    <source>
        <dbReference type="ARBA" id="ARBA00022801"/>
    </source>
</evidence>
<dbReference type="CDD" id="cd16030">
    <property type="entry name" value="iduronate-2-sulfatase"/>
    <property type="match status" value="1"/>
</dbReference>
<name>A0A4Q6XNZ2_9SPHI</name>
<dbReference type="SUPFAM" id="SSF53649">
    <property type="entry name" value="Alkaline phosphatase-like"/>
    <property type="match status" value="1"/>
</dbReference>
<evidence type="ECO:0000313" key="9">
    <source>
        <dbReference type="EMBL" id="RZF58329.1"/>
    </source>
</evidence>
<gene>
    <name evidence="9" type="ORF">EWE74_17075</name>
</gene>
<keyword evidence="4 7" id="KW-0732">Signal</keyword>
<dbReference type="Gene3D" id="3.40.720.10">
    <property type="entry name" value="Alkaline Phosphatase, subunit A"/>
    <property type="match status" value="1"/>
</dbReference>
<keyword evidence="10" id="KW-1185">Reference proteome</keyword>
<dbReference type="PANTHER" id="PTHR45953">
    <property type="entry name" value="IDURONATE 2-SULFATASE"/>
    <property type="match status" value="1"/>
</dbReference>
<dbReference type="InterPro" id="IPR017850">
    <property type="entry name" value="Alkaline_phosphatase_core_sf"/>
</dbReference>
<evidence type="ECO:0000259" key="8">
    <source>
        <dbReference type="Pfam" id="PF00884"/>
    </source>
</evidence>
<feature type="signal peptide" evidence="7">
    <location>
        <begin position="1"/>
        <end position="22"/>
    </location>
</feature>
<evidence type="ECO:0000256" key="1">
    <source>
        <dbReference type="ARBA" id="ARBA00001913"/>
    </source>
</evidence>
<accession>A0A4Q6XNZ2</accession>
<dbReference type="GO" id="GO:0004423">
    <property type="term" value="F:iduronate-2-sulfatase activity"/>
    <property type="evidence" value="ECO:0007669"/>
    <property type="project" value="InterPro"/>
</dbReference>
<organism evidence="9 10">
    <name type="scientific">Sphingobacterium corticibacterium</name>
    <dbReference type="NCBI Taxonomy" id="2484746"/>
    <lineage>
        <taxon>Bacteria</taxon>
        <taxon>Pseudomonadati</taxon>
        <taxon>Bacteroidota</taxon>
        <taxon>Sphingobacteriia</taxon>
        <taxon>Sphingobacteriales</taxon>
        <taxon>Sphingobacteriaceae</taxon>
        <taxon>Sphingobacterium</taxon>
    </lineage>
</organism>
<reference evidence="9 10" key="1">
    <citation type="submission" date="2019-02" db="EMBL/GenBank/DDBJ databases">
        <authorList>
            <person name="Li Y."/>
        </authorList>
    </citation>
    <scope>NUCLEOTIDE SEQUENCE [LARGE SCALE GENOMIC DNA]</scope>
    <source>
        <strain evidence="9 10">30C10-4-7</strain>
    </source>
</reference>
<dbReference type="RefSeq" id="WP_130142879.1">
    <property type="nucleotide sequence ID" value="NZ_SGIT01000004.1"/>
</dbReference>
<dbReference type="GO" id="GO:0005737">
    <property type="term" value="C:cytoplasm"/>
    <property type="evidence" value="ECO:0007669"/>
    <property type="project" value="TreeGrafter"/>
</dbReference>
<evidence type="ECO:0000256" key="3">
    <source>
        <dbReference type="ARBA" id="ARBA00022723"/>
    </source>
</evidence>
<dbReference type="PROSITE" id="PS00149">
    <property type="entry name" value="SULFATASE_2"/>
    <property type="match status" value="1"/>
</dbReference>
<dbReference type="Proteomes" id="UP000292855">
    <property type="component" value="Unassembled WGS sequence"/>
</dbReference>
<dbReference type="GO" id="GO:0046872">
    <property type="term" value="F:metal ion binding"/>
    <property type="evidence" value="ECO:0007669"/>
    <property type="project" value="UniProtKB-KW"/>
</dbReference>
<evidence type="ECO:0000313" key="10">
    <source>
        <dbReference type="Proteomes" id="UP000292855"/>
    </source>
</evidence>
<evidence type="ECO:0000256" key="6">
    <source>
        <dbReference type="ARBA" id="ARBA00022837"/>
    </source>
</evidence>
<comment type="caution">
    <text evidence="9">The sequence shown here is derived from an EMBL/GenBank/DDBJ whole genome shotgun (WGS) entry which is preliminary data.</text>
</comment>
<dbReference type="Pfam" id="PF00884">
    <property type="entry name" value="Sulfatase"/>
    <property type="match status" value="1"/>
</dbReference>
<sequence length="501" mass="56291">MKTYLYLLLCFLGLNFCTNVEAQHTPPTDSGTKKYNILFLIADDLRTDMGIYGHPLAKTPNLDSLAAEGVWFEQAYCQYPLCNPSRSSLLTGKRPTTSGLYGNREWFNASFPDWISLPKYFKQHGYTTIRSGKVFHGGIDDTEAWDIGGEPRQYGTLIHADPPAAVDSQSYWQGYTSSPPRIEPYAATVRSDQWASLTGEEAKQLGDTKVADRAIQYLEDHKQAEQPFFLACGFSKPHTPFIAPQEFFDLYDLDSIVLPPDFSSLPGIPVGFPAGSIRRRNADFFVNRTASPQEAKEYIRAYLACVSYMDWNVGRVLQKLEESGLKENTIVVFWSDHGYQLGEKGKWSKAGSLWEQGTRVPFIIHDPRAKGNGQSSPRVVELLDIYPTLVDLCGLPPYEGLEGASLKPLLDQPEQAWERPAYTVWSENGQGVTGITIRTEKWRYAEFFGHGAGKSLTDVVNDPHQFINLANDQKYADVLDYFHRLAIQQVHGKTELSSVND</sequence>
<keyword evidence="5" id="KW-0378">Hydrolase</keyword>
<protein>
    <submittedName>
        <fullName evidence="9">DUF229 domain-containing protein</fullName>
    </submittedName>
</protein>
<keyword evidence="3" id="KW-0479">Metal-binding</keyword>
<dbReference type="InterPro" id="IPR000917">
    <property type="entry name" value="Sulfatase_N"/>
</dbReference>
<dbReference type="OrthoDB" id="9789742at2"/>